<dbReference type="PANTHER" id="PTHR37610:SF78">
    <property type="entry name" value="GAG-POLYPEPTIDE OF LTR COPIA-TYPE-RELATED"/>
    <property type="match status" value="1"/>
</dbReference>
<dbReference type="Pfam" id="PF14244">
    <property type="entry name" value="Retrotran_gag_3"/>
    <property type="match status" value="1"/>
</dbReference>
<reference evidence="2 3" key="1">
    <citation type="submission" date="2024-05" db="EMBL/GenBank/DDBJ databases">
        <title>De novo assembly of an allotetraploid wild potato.</title>
        <authorList>
            <person name="Hosaka A.J."/>
        </authorList>
    </citation>
    <scope>NUCLEOTIDE SEQUENCE [LARGE SCALE GENOMIC DNA]</scope>
    <source>
        <tissue evidence="2">Young leaves</tissue>
    </source>
</reference>
<accession>A0ABD2VB04</accession>
<organism evidence="2 3">
    <name type="scientific">Solanum stoloniferum</name>
    <dbReference type="NCBI Taxonomy" id="62892"/>
    <lineage>
        <taxon>Eukaryota</taxon>
        <taxon>Viridiplantae</taxon>
        <taxon>Streptophyta</taxon>
        <taxon>Embryophyta</taxon>
        <taxon>Tracheophyta</taxon>
        <taxon>Spermatophyta</taxon>
        <taxon>Magnoliopsida</taxon>
        <taxon>eudicotyledons</taxon>
        <taxon>Gunneridae</taxon>
        <taxon>Pentapetalae</taxon>
        <taxon>asterids</taxon>
        <taxon>lamiids</taxon>
        <taxon>Solanales</taxon>
        <taxon>Solanaceae</taxon>
        <taxon>Solanoideae</taxon>
        <taxon>Solaneae</taxon>
        <taxon>Solanum</taxon>
    </lineage>
</organism>
<gene>
    <name evidence="2" type="ORF">AABB24_004325</name>
</gene>
<name>A0ABD2VB04_9SOLN</name>
<dbReference type="EMBL" id="JBJKTR010000002">
    <property type="protein sequence ID" value="KAL3378352.1"/>
    <property type="molecule type" value="Genomic_DNA"/>
</dbReference>
<feature type="domain" description="Retrotransposon Copia-like N-terminal" evidence="1">
    <location>
        <begin position="34"/>
        <end position="80"/>
    </location>
</feature>
<keyword evidence="3" id="KW-1185">Reference proteome</keyword>
<dbReference type="Proteomes" id="UP001627284">
    <property type="component" value="Unassembled WGS sequence"/>
</dbReference>
<dbReference type="InterPro" id="IPR029472">
    <property type="entry name" value="Copia-like_N"/>
</dbReference>
<protein>
    <recommendedName>
        <fullName evidence="1">Retrotransposon Copia-like N-terminal domain-containing protein</fullName>
    </recommendedName>
</protein>
<evidence type="ECO:0000259" key="1">
    <source>
        <dbReference type="Pfam" id="PF14244"/>
    </source>
</evidence>
<dbReference type="AlphaFoldDB" id="A0ABD2VB04"/>
<evidence type="ECO:0000313" key="2">
    <source>
        <dbReference type="EMBL" id="KAL3378352.1"/>
    </source>
</evidence>
<comment type="caution">
    <text evidence="2">The sequence shown here is derived from an EMBL/GenBank/DDBJ whole genome shotgun (WGS) entry which is preliminary data.</text>
</comment>
<dbReference type="PANTHER" id="PTHR37610">
    <property type="entry name" value="CCHC-TYPE DOMAIN-CONTAINING PROTEIN"/>
    <property type="match status" value="1"/>
</dbReference>
<sequence length="397" mass="44733">MGDAEAVTIDASQTITVETIDDVDRKRNHPLHLHHSDTPASVLTTVQLTGMENYSLWSRSMLINLRAKSKLGFVLGTCKKSAYQGELEEQWEKCNAFVLAWIMNTVSKELLSGTVYATDAAMVWTDLKERFDKVDGSRSYQLHREICTIHQGNLTISTYFSKLRLLWDEFDALVSPPSCKCDKSRTYVDHLACLRLFAFLMGLNEVYGHARSQILMMNPLPTIGKAYAMLMADEGQRMTASSHAVGGILDPDPTALYAGKGILDPTALYAGKGNSQRKFQDKKKNWDQICDHCKLQGHIKENCFRLIGYPADWKFKKKSGPPANQVQNNKQQDMVNHANATRYDDSDDAFGPLLQEKNMYHKYKHMMDKEVEGSSSKGALDMANMAGPLQWESEGDW</sequence>
<evidence type="ECO:0000313" key="3">
    <source>
        <dbReference type="Proteomes" id="UP001627284"/>
    </source>
</evidence>
<proteinExistence type="predicted"/>